<organism evidence="1 2">
    <name type="scientific">Racocetra fulgida</name>
    <dbReference type="NCBI Taxonomy" id="60492"/>
    <lineage>
        <taxon>Eukaryota</taxon>
        <taxon>Fungi</taxon>
        <taxon>Fungi incertae sedis</taxon>
        <taxon>Mucoromycota</taxon>
        <taxon>Glomeromycotina</taxon>
        <taxon>Glomeromycetes</taxon>
        <taxon>Diversisporales</taxon>
        <taxon>Gigasporaceae</taxon>
        <taxon>Racocetra</taxon>
    </lineage>
</organism>
<evidence type="ECO:0000313" key="2">
    <source>
        <dbReference type="Proteomes" id="UP000789396"/>
    </source>
</evidence>
<dbReference type="OrthoDB" id="2437940at2759"/>
<keyword evidence="2" id="KW-1185">Reference proteome</keyword>
<proteinExistence type="predicted"/>
<dbReference type="Proteomes" id="UP000789396">
    <property type="component" value="Unassembled WGS sequence"/>
</dbReference>
<dbReference type="AlphaFoldDB" id="A0A9N9HL23"/>
<comment type="caution">
    <text evidence="1">The sequence shown here is derived from an EMBL/GenBank/DDBJ whole genome shotgun (WGS) entry which is preliminary data.</text>
</comment>
<protein>
    <submittedName>
        <fullName evidence="1">2681_t:CDS:1</fullName>
    </submittedName>
</protein>
<feature type="non-terminal residue" evidence="1">
    <location>
        <position position="1"/>
    </location>
</feature>
<name>A0A9N9HL23_9GLOM</name>
<evidence type="ECO:0000313" key="1">
    <source>
        <dbReference type="EMBL" id="CAG8684799.1"/>
    </source>
</evidence>
<gene>
    <name evidence="1" type="ORF">RFULGI_LOCUS9769</name>
</gene>
<dbReference type="EMBL" id="CAJVPZ010018133">
    <property type="protein sequence ID" value="CAG8684799.1"/>
    <property type="molecule type" value="Genomic_DNA"/>
</dbReference>
<reference evidence="1" key="1">
    <citation type="submission" date="2021-06" db="EMBL/GenBank/DDBJ databases">
        <authorList>
            <person name="Kallberg Y."/>
            <person name="Tangrot J."/>
            <person name="Rosling A."/>
        </authorList>
    </citation>
    <scope>NUCLEOTIDE SEQUENCE</scope>
    <source>
        <strain evidence="1">IN212</strain>
    </source>
</reference>
<accession>A0A9N9HL23</accession>
<sequence>NFDIDIIDIKKNRIIGKCGSLTFFLKALYNEPWILLYPKQVKEFMKEINEAPKGLIGYLVSNSLVSKECIEKSEIYPKIWLS</sequence>